<dbReference type="EMBL" id="CCNB01000007">
    <property type="protein sequence ID" value="CDX32814.1"/>
    <property type="molecule type" value="Genomic_DNA"/>
</dbReference>
<sequence>MPGPILSDRRQAKVPTETLAEALDLSNLVSWPATSALVLFATGKRLASRPMGGPW</sequence>
<evidence type="ECO:0000313" key="1">
    <source>
        <dbReference type="EMBL" id="CDX32814.1"/>
    </source>
</evidence>
<accession>A0A090EUG7</accession>
<name>A0A090EUG7_MESPL</name>
<organism evidence="1 2">
    <name type="scientific">Mesorhizobium plurifarium</name>
    <dbReference type="NCBI Taxonomy" id="69974"/>
    <lineage>
        <taxon>Bacteria</taxon>
        <taxon>Pseudomonadati</taxon>
        <taxon>Pseudomonadota</taxon>
        <taxon>Alphaproteobacteria</taxon>
        <taxon>Hyphomicrobiales</taxon>
        <taxon>Phyllobacteriaceae</taxon>
        <taxon>Mesorhizobium</taxon>
    </lineage>
</organism>
<protein>
    <submittedName>
        <fullName evidence="1">Uncharacterized protein</fullName>
    </submittedName>
</protein>
<proteinExistence type="predicted"/>
<evidence type="ECO:0000313" key="2">
    <source>
        <dbReference type="Proteomes" id="UP000046373"/>
    </source>
</evidence>
<gene>
    <name evidence="1" type="ORF">MPLDJ20_150295</name>
</gene>
<dbReference type="AlphaFoldDB" id="A0A090EUG7"/>
<reference evidence="1 2" key="1">
    <citation type="submission" date="2014-08" db="EMBL/GenBank/DDBJ databases">
        <authorList>
            <person name="Moulin Lionel"/>
        </authorList>
    </citation>
    <scope>NUCLEOTIDE SEQUENCE [LARGE SCALE GENOMIC DNA]</scope>
</reference>
<dbReference type="Proteomes" id="UP000046373">
    <property type="component" value="Unassembled WGS sequence"/>
</dbReference>